<dbReference type="SUPFAM" id="SSF53756">
    <property type="entry name" value="UDP-Glycosyltransferase/glycogen phosphorylase"/>
    <property type="match status" value="1"/>
</dbReference>
<dbReference type="GO" id="GO:0016757">
    <property type="term" value="F:glycosyltransferase activity"/>
    <property type="evidence" value="ECO:0007669"/>
    <property type="project" value="TreeGrafter"/>
</dbReference>
<gene>
    <name evidence="1" type="ORF">C41B8_01682</name>
</gene>
<accession>A0A084IQ16</accession>
<dbReference type="CDD" id="cd03801">
    <property type="entry name" value="GT4_PimA-like"/>
    <property type="match status" value="1"/>
</dbReference>
<dbReference type="Proteomes" id="UP000028302">
    <property type="component" value="Unassembled WGS sequence"/>
</dbReference>
<reference evidence="1 2" key="1">
    <citation type="submission" date="2013-03" db="EMBL/GenBank/DDBJ databases">
        <title>Salinisphaera hydrothermalis C41B8 Genome Sequencing.</title>
        <authorList>
            <person name="Li C."/>
            <person name="Lai Q."/>
            <person name="Shao Z."/>
        </authorList>
    </citation>
    <scope>NUCLEOTIDE SEQUENCE [LARGE SCALE GENOMIC DNA]</scope>
    <source>
        <strain evidence="1 2">C41B8</strain>
    </source>
</reference>
<dbReference type="AlphaFoldDB" id="A0A084IQ16"/>
<dbReference type="Pfam" id="PF13692">
    <property type="entry name" value="Glyco_trans_1_4"/>
    <property type="match status" value="1"/>
</dbReference>
<dbReference type="eggNOG" id="COG0438">
    <property type="taxonomic scope" value="Bacteria"/>
</dbReference>
<dbReference type="Gene3D" id="3.40.50.2000">
    <property type="entry name" value="Glycogen Phosphorylase B"/>
    <property type="match status" value="2"/>
</dbReference>
<organism evidence="1 2">
    <name type="scientific">Salinisphaera hydrothermalis (strain C41B8)</name>
    <dbReference type="NCBI Taxonomy" id="1304275"/>
    <lineage>
        <taxon>Bacteria</taxon>
        <taxon>Pseudomonadati</taxon>
        <taxon>Pseudomonadota</taxon>
        <taxon>Gammaproteobacteria</taxon>
        <taxon>Salinisphaerales</taxon>
        <taxon>Salinisphaeraceae</taxon>
        <taxon>Salinisphaera</taxon>
    </lineage>
</organism>
<protein>
    <submittedName>
        <fullName evidence="1">Group 1 glycosyl transferase</fullName>
    </submittedName>
</protein>
<dbReference type="EMBL" id="APNK01000002">
    <property type="protein sequence ID" value="KEZ78800.1"/>
    <property type="molecule type" value="Genomic_DNA"/>
</dbReference>
<dbReference type="InterPro" id="IPR050194">
    <property type="entry name" value="Glycosyltransferase_grp1"/>
</dbReference>
<keyword evidence="2" id="KW-1185">Reference proteome</keyword>
<comment type="caution">
    <text evidence="1">The sequence shown here is derived from an EMBL/GenBank/DDBJ whole genome shotgun (WGS) entry which is preliminary data.</text>
</comment>
<dbReference type="PANTHER" id="PTHR45947">
    <property type="entry name" value="SULFOQUINOVOSYL TRANSFERASE SQD2"/>
    <property type="match status" value="1"/>
</dbReference>
<evidence type="ECO:0000313" key="1">
    <source>
        <dbReference type="EMBL" id="KEZ78800.1"/>
    </source>
</evidence>
<keyword evidence="1" id="KW-0808">Transferase</keyword>
<sequence>MEQLDREIELADHILVGSSFVRDTFISEGVPMEKLEVIPYGVDTSLFHPDGRRQAQDESFNIVFVGQLSQRKGLSYLLKAYQEIRDQNTSLTLVGQMQDDGSALKPWRHLLRHVPHLPRAQLAEVLQCADVFVFPTLVEGMPLSVVEAMASGLPVVTTPNGPGDIVRDGVEGYIIPPRDVDALVARLRQLKGDKALLQSMGDNAVKRSKAFTWTVYRKTVVARVSEWAGLQR</sequence>
<dbReference type="STRING" id="1304275.C41B8_01682"/>
<name>A0A084IQ16_SALHC</name>
<evidence type="ECO:0000313" key="2">
    <source>
        <dbReference type="Proteomes" id="UP000028302"/>
    </source>
</evidence>
<proteinExistence type="predicted"/>
<dbReference type="PANTHER" id="PTHR45947:SF3">
    <property type="entry name" value="SULFOQUINOVOSYL TRANSFERASE SQD2"/>
    <property type="match status" value="1"/>
</dbReference>